<dbReference type="Gene3D" id="2.170.210.20">
    <property type="entry name" value="Spindle assembly abnormal protein 6, N-terminal domain"/>
    <property type="match status" value="1"/>
</dbReference>
<comment type="subcellular location">
    <subcellularLocation>
        <location evidence="1">Cytoplasm</location>
        <location evidence="1">Cytoskeleton</location>
        <location evidence="1">Microtubule organizing center</location>
        <location evidence="1">Centrosome</location>
    </subcellularLocation>
</comment>
<dbReference type="GO" id="GO:0007099">
    <property type="term" value="P:centriole replication"/>
    <property type="evidence" value="ECO:0007669"/>
    <property type="project" value="TreeGrafter"/>
</dbReference>
<accession>A0A8S1F7T0</accession>
<evidence type="ECO:0000256" key="4">
    <source>
        <dbReference type="ARBA" id="ARBA00023212"/>
    </source>
</evidence>
<dbReference type="OrthoDB" id="49058at2759"/>
<evidence type="ECO:0000313" key="10">
    <source>
        <dbReference type="Proteomes" id="UP000494206"/>
    </source>
</evidence>
<reference evidence="9 10" key="1">
    <citation type="submission" date="2020-04" db="EMBL/GenBank/DDBJ databases">
        <authorList>
            <person name="Laetsch R D."/>
            <person name="Stevens L."/>
            <person name="Kumar S."/>
            <person name="Blaxter L. M."/>
        </authorList>
    </citation>
    <scope>NUCLEOTIDE SEQUENCE [LARGE SCALE GENOMIC DNA]</scope>
</reference>
<keyword evidence="4" id="KW-0206">Cytoskeleton</keyword>
<dbReference type="Pfam" id="PF16531">
    <property type="entry name" value="SAS-6_N"/>
    <property type="match status" value="1"/>
</dbReference>
<gene>
    <name evidence="9" type="ORF">CBOVIS_LOCUS10122</name>
</gene>
<evidence type="ECO:0000256" key="2">
    <source>
        <dbReference type="ARBA" id="ARBA00022490"/>
    </source>
</evidence>
<evidence type="ECO:0000313" key="9">
    <source>
        <dbReference type="EMBL" id="CAB3408331.1"/>
    </source>
</evidence>
<dbReference type="GO" id="GO:0005814">
    <property type="term" value="C:centriole"/>
    <property type="evidence" value="ECO:0007669"/>
    <property type="project" value="TreeGrafter"/>
</dbReference>
<proteinExistence type="predicted"/>
<keyword evidence="10" id="KW-1185">Reference proteome</keyword>
<feature type="coiled-coil region" evidence="6">
    <location>
        <begin position="362"/>
        <end position="410"/>
    </location>
</feature>
<feature type="domain" description="Spindle assembly abnormal protein 6 N-terminal" evidence="8">
    <location>
        <begin position="15"/>
        <end position="107"/>
    </location>
</feature>
<evidence type="ECO:0000256" key="1">
    <source>
        <dbReference type="ARBA" id="ARBA00004300"/>
    </source>
</evidence>
<dbReference type="InterPro" id="IPR038558">
    <property type="entry name" value="SAS-6_N_sf"/>
</dbReference>
<evidence type="ECO:0000259" key="8">
    <source>
        <dbReference type="Pfam" id="PF16531"/>
    </source>
</evidence>
<dbReference type="Gene3D" id="6.10.140.2140">
    <property type="match status" value="1"/>
</dbReference>
<feature type="coiled-coil region" evidence="6">
    <location>
        <begin position="191"/>
        <end position="315"/>
    </location>
</feature>
<evidence type="ECO:0000256" key="3">
    <source>
        <dbReference type="ARBA" id="ARBA00023054"/>
    </source>
</evidence>
<dbReference type="Proteomes" id="UP000494206">
    <property type="component" value="Unassembled WGS sequence"/>
</dbReference>
<protein>
    <recommendedName>
        <fullName evidence="8">Spindle assembly abnormal protein 6 N-terminal domain-containing protein</fullName>
    </recommendedName>
</protein>
<comment type="caution">
    <text evidence="9">The sequence shown here is derived from an EMBL/GenBank/DDBJ whole genome shotgun (WGS) entry which is preliminary data.</text>
</comment>
<evidence type="ECO:0000256" key="5">
    <source>
        <dbReference type="ARBA" id="ARBA00023306"/>
    </source>
</evidence>
<feature type="region of interest" description="Disordered" evidence="7">
    <location>
        <begin position="498"/>
        <end position="540"/>
    </location>
</feature>
<feature type="compositionally biased region" description="Polar residues" evidence="7">
    <location>
        <begin position="530"/>
        <end position="540"/>
    </location>
</feature>
<dbReference type="AlphaFoldDB" id="A0A8S1F7T0"/>
<name>A0A8S1F7T0_9PELO</name>
<dbReference type="EMBL" id="CADEPM010000007">
    <property type="protein sequence ID" value="CAB3408331.1"/>
    <property type="molecule type" value="Genomic_DNA"/>
</dbReference>
<keyword evidence="2" id="KW-0963">Cytoplasm</keyword>
<evidence type="ECO:0000256" key="6">
    <source>
        <dbReference type="SAM" id="Coils"/>
    </source>
</evidence>
<organism evidence="9 10">
    <name type="scientific">Caenorhabditis bovis</name>
    <dbReference type="NCBI Taxonomy" id="2654633"/>
    <lineage>
        <taxon>Eukaryota</taxon>
        <taxon>Metazoa</taxon>
        <taxon>Ecdysozoa</taxon>
        <taxon>Nematoda</taxon>
        <taxon>Chromadorea</taxon>
        <taxon>Rhabditida</taxon>
        <taxon>Rhabditina</taxon>
        <taxon>Rhabditomorpha</taxon>
        <taxon>Rhabditoidea</taxon>
        <taxon>Rhabditidae</taxon>
        <taxon>Peloderinae</taxon>
        <taxon>Caenorhabditis</taxon>
    </lineage>
</organism>
<keyword evidence="3 6" id="KW-0175">Coiled coil</keyword>
<dbReference type="PANTHER" id="PTHR44281:SF2">
    <property type="entry name" value="SPINDLE ASSEMBLY ABNORMAL PROTEIN 6 HOMOLOG"/>
    <property type="match status" value="1"/>
</dbReference>
<evidence type="ECO:0000256" key="7">
    <source>
        <dbReference type="SAM" id="MobiDB-lite"/>
    </source>
</evidence>
<feature type="compositionally biased region" description="Low complexity" evidence="7">
    <location>
        <begin position="498"/>
        <end position="525"/>
    </location>
</feature>
<dbReference type="GO" id="GO:0005813">
    <property type="term" value="C:centrosome"/>
    <property type="evidence" value="ECO:0007669"/>
    <property type="project" value="UniProtKB-SubCell"/>
</dbReference>
<dbReference type="InterPro" id="IPR032396">
    <property type="entry name" value="SAS-6_N"/>
</dbReference>
<sequence length="540" mass="61643">MSEFASISTRSSALFNQPLVASLQQSLRTNQSEYKAYRAKVNLKITEQRNETTGEKELRFEISRSDDFEFLFAEVLNNDKYQKLSREHDLTVDFEAFPRAIIQKLLSKNIATDDSGEAGNMGPHSFADGKPTEIKLVLDADKRVCSFELFSKTPISKGRIFALKMSAVRGDQLTAHLLTICSSQMKKLEHLRHLTSEHNELSEKFDKTRRELDELRHLEEKNKQDLDRIEELESELELVKEERQNLVILAEEKDELMEEIRQETEDARKQVEEMTEELQIMDTIIREEQDQSDRLRKEKEALRRENSELRKENCELLKDVEKSKHVVKKYLNNKCGDGSQQSVDMRKLKELEADLKEKDGLVLTLTETIATLRKELEDERKKCKEIEENAEQFRKANVEMNEKLQLYRNNRTSTLINGSNYMSPLLNGSAVPNNLTPSSVLRGTPAYKAVFPSSSSLNNTPLGGYANVMRSTTPGVFNQTSPYGNQLVPTTPTVLRNTTNLTNDTTTSTTTPILMNSTTTTPTNPANRFGTLQPTVTFNT</sequence>
<dbReference type="PANTHER" id="PTHR44281">
    <property type="entry name" value="SPINDLE ASSEMBLY ABNORMAL PROTEIN 6 HOMOLOG"/>
    <property type="match status" value="1"/>
</dbReference>
<keyword evidence="5" id="KW-0131">Cell cycle</keyword>